<evidence type="ECO:0000259" key="6">
    <source>
        <dbReference type="PROSITE" id="PS50850"/>
    </source>
</evidence>
<feature type="domain" description="Major facilitator superfamily (MFS) profile" evidence="6">
    <location>
        <begin position="12"/>
        <end position="532"/>
    </location>
</feature>
<feature type="transmembrane region" description="Helical" evidence="5">
    <location>
        <begin position="56"/>
        <end position="76"/>
    </location>
</feature>
<accession>A0ABQ1U2Y1</accession>
<feature type="transmembrane region" description="Helical" evidence="5">
    <location>
        <begin position="406"/>
        <end position="425"/>
    </location>
</feature>
<feature type="transmembrane region" description="Helical" evidence="5">
    <location>
        <begin position="170"/>
        <end position="190"/>
    </location>
</feature>
<reference evidence="8" key="1">
    <citation type="journal article" date="2019" name="Int. J. Syst. Evol. Microbiol.">
        <title>The Global Catalogue of Microorganisms (GCM) 10K type strain sequencing project: providing services to taxonomists for standard genome sequencing and annotation.</title>
        <authorList>
            <consortium name="The Broad Institute Genomics Platform"/>
            <consortium name="The Broad Institute Genome Sequencing Center for Infectious Disease"/>
            <person name="Wu L."/>
            <person name="Ma J."/>
        </authorList>
    </citation>
    <scope>NUCLEOTIDE SEQUENCE [LARGE SCALE GENOMIC DNA]</scope>
    <source>
        <strain evidence="8">CCM 7855</strain>
    </source>
</reference>
<dbReference type="SUPFAM" id="SSF103473">
    <property type="entry name" value="MFS general substrate transporter"/>
    <property type="match status" value="1"/>
</dbReference>
<evidence type="ECO:0000313" key="8">
    <source>
        <dbReference type="Proteomes" id="UP000632454"/>
    </source>
</evidence>
<keyword evidence="3 5" id="KW-1133">Transmembrane helix</keyword>
<evidence type="ECO:0000256" key="1">
    <source>
        <dbReference type="ARBA" id="ARBA00004651"/>
    </source>
</evidence>
<feature type="transmembrane region" description="Helical" evidence="5">
    <location>
        <begin position="141"/>
        <end position="164"/>
    </location>
</feature>
<comment type="subcellular location">
    <subcellularLocation>
        <location evidence="1">Cell membrane</location>
        <topology evidence="1">Multi-pass membrane protein</topology>
    </subcellularLocation>
</comment>
<dbReference type="InterPro" id="IPR011701">
    <property type="entry name" value="MFS"/>
</dbReference>
<feature type="transmembrane region" description="Helical" evidence="5">
    <location>
        <begin position="335"/>
        <end position="354"/>
    </location>
</feature>
<evidence type="ECO:0000313" key="7">
    <source>
        <dbReference type="EMBL" id="GGF08483.1"/>
    </source>
</evidence>
<evidence type="ECO:0000256" key="5">
    <source>
        <dbReference type="SAM" id="Phobius"/>
    </source>
</evidence>
<protein>
    <submittedName>
        <fullName evidence="7">MFS transporter</fullName>
    </submittedName>
</protein>
<feature type="transmembrane region" description="Helical" evidence="5">
    <location>
        <begin position="274"/>
        <end position="292"/>
    </location>
</feature>
<dbReference type="RefSeq" id="WP_188485812.1">
    <property type="nucleotide sequence ID" value="NZ_BMCS01000001.1"/>
</dbReference>
<comment type="caution">
    <text evidence="7">The sequence shown here is derived from an EMBL/GenBank/DDBJ whole genome shotgun (WGS) entry which is preliminary data.</text>
</comment>
<dbReference type="InterPro" id="IPR036259">
    <property type="entry name" value="MFS_trans_sf"/>
</dbReference>
<dbReference type="EMBL" id="BMCS01000001">
    <property type="protein sequence ID" value="GGF08483.1"/>
    <property type="molecule type" value="Genomic_DNA"/>
</dbReference>
<name>A0ABQ1U2Y1_9NOCA</name>
<dbReference type="Pfam" id="PF07690">
    <property type="entry name" value="MFS_1"/>
    <property type="match status" value="1"/>
</dbReference>
<dbReference type="PANTHER" id="PTHR42718">
    <property type="entry name" value="MAJOR FACILITATOR SUPERFAMILY MULTIDRUG TRANSPORTER MFSC"/>
    <property type="match status" value="1"/>
</dbReference>
<evidence type="ECO:0000256" key="2">
    <source>
        <dbReference type="ARBA" id="ARBA00022692"/>
    </source>
</evidence>
<dbReference type="Gene3D" id="1.20.1250.20">
    <property type="entry name" value="MFS general substrate transporter like domains"/>
    <property type="match status" value="1"/>
</dbReference>
<dbReference type="Gene3D" id="1.20.1720.10">
    <property type="entry name" value="Multidrug resistance protein D"/>
    <property type="match status" value="1"/>
</dbReference>
<dbReference type="InterPro" id="IPR020846">
    <property type="entry name" value="MFS_dom"/>
</dbReference>
<gene>
    <name evidence="7" type="ORF">GCM10007298_00480</name>
</gene>
<sequence>MTTVKPGPDRLTIRAVWLIAVACGALSAVVAAMAALNTALAEIAPDIEADAGQITWLVDGYTLTLAALLLPAGALGDRFGRRGMLIGGMVVFGVASLLPVFLDDPNLIIASRCLAGAGAALVMPATLSLITSGVPESKRPLAVSIWAGVAGAGAIGGFFVTGILLEFFSWHSIFITFAAASAVIVVMALTVDTSRDENPPRFDIRGSVTSAVAIAAFVFGLIEGPVRGWDDPLVLIALIGGLALVGAFIHLELARDHPLLDVRLFRRRAFGSGAFAIALQFLGSFGTFFLILQRLQLVLGYSPLQSAVAMFPLVIVVMVMSLLGNWLAVRFNFRAVLAPGMFVFGIGIVLLGALTYTEYWVIAILLSVMAFGLGVATAPATTAIMVSTPVENQGVGSAVNDTARELGAAIGMALAGSIVAAGYTARIGATADRAREQFQTMGDQLISGGQQARGEMVAAQGDVVAENIGRSLAEAKAVSEQLEQNVPGDLARTVLDGAQQAFLHPSSQAYIVLGALVIAGSVVLAFWAPNRLDEKATGTTVVAAPSDRESDPVG</sequence>
<dbReference type="PROSITE" id="PS50850">
    <property type="entry name" value="MFS"/>
    <property type="match status" value="1"/>
</dbReference>
<feature type="transmembrane region" description="Helical" evidence="5">
    <location>
        <begin position="304"/>
        <end position="323"/>
    </location>
</feature>
<feature type="transmembrane region" description="Helical" evidence="5">
    <location>
        <begin position="202"/>
        <end position="222"/>
    </location>
</feature>
<dbReference type="Proteomes" id="UP000632454">
    <property type="component" value="Unassembled WGS sequence"/>
</dbReference>
<dbReference type="CDD" id="cd17321">
    <property type="entry name" value="MFS_MMR_MDR_like"/>
    <property type="match status" value="1"/>
</dbReference>
<feature type="transmembrane region" description="Helical" evidence="5">
    <location>
        <begin position="15"/>
        <end position="36"/>
    </location>
</feature>
<proteinExistence type="predicted"/>
<feature type="transmembrane region" description="Helical" evidence="5">
    <location>
        <begin position="234"/>
        <end position="253"/>
    </location>
</feature>
<feature type="transmembrane region" description="Helical" evidence="5">
    <location>
        <begin position="108"/>
        <end position="129"/>
    </location>
</feature>
<evidence type="ECO:0000256" key="3">
    <source>
        <dbReference type="ARBA" id="ARBA00022989"/>
    </source>
</evidence>
<dbReference type="PANTHER" id="PTHR42718:SF42">
    <property type="entry name" value="EXPORT PROTEIN"/>
    <property type="match status" value="1"/>
</dbReference>
<feature type="transmembrane region" description="Helical" evidence="5">
    <location>
        <begin position="509"/>
        <end position="528"/>
    </location>
</feature>
<keyword evidence="2 5" id="KW-0812">Transmembrane</keyword>
<feature type="transmembrane region" description="Helical" evidence="5">
    <location>
        <begin position="83"/>
        <end position="102"/>
    </location>
</feature>
<keyword evidence="4 5" id="KW-0472">Membrane</keyword>
<keyword evidence="8" id="KW-1185">Reference proteome</keyword>
<evidence type="ECO:0000256" key="4">
    <source>
        <dbReference type="ARBA" id="ARBA00023136"/>
    </source>
</evidence>
<organism evidence="7 8">
    <name type="scientific">Williamsia phyllosphaerae</name>
    <dbReference type="NCBI Taxonomy" id="885042"/>
    <lineage>
        <taxon>Bacteria</taxon>
        <taxon>Bacillati</taxon>
        <taxon>Actinomycetota</taxon>
        <taxon>Actinomycetes</taxon>
        <taxon>Mycobacteriales</taxon>
        <taxon>Nocardiaceae</taxon>
        <taxon>Williamsia</taxon>
    </lineage>
</organism>